<dbReference type="EMBL" id="FNYC01000002">
    <property type="protein sequence ID" value="SEI70698.1"/>
    <property type="molecule type" value="Genomic_DNA"/>
</dbReference>
<feature type="transmembrane region" description="Helical" evidence="1">
    <location>
        <begin position="12"/>
        <end position="34"/>
    </location>
</feature>
<evidence type="ECO:0000256" key="1">
    <source>
        <dbReference type="SAM" id="Phobius"/>
    </source>
</evidence>
<dbReference type="RefSeq" id="WP_245747196.1">
    <property type="nucleotide sequence ID" value="NZ_FNYC01000002.1"/>
</dbReference>
<keyword evidence="1" id="KW-0812">Transmembrane</keyword>
<evidence type="ECO:0000313" key="2">
    <source>
        <dbReference type="EMBL" id="SEI70698.1"/>
    </source>
</evidence>
<dbReference type="STRING" id="529704.SAMN02927913_1448"/>
<keyword evidence="1" id="KW-0472">Membrane</keyword>
<sequence length="177" mass="19579">MSTIFAPSRRTWTVAGAALVLVLVLVLVLAWLGLRAWRSVAVAGPAVAADDSGRVILLNLADQAVRDHRLVSPQGRNAWEFYLSVLELEPDDAATRETLQRLFPAATRAVEQAIDQGELDQAERELRLLHEFDSGNYIALLLAGKLDAQRQLRVRQHEARAAMLQGRQARDAVQPAR</sequence>
<proteinExistence type="predicted"/>
<name>A0A1H6SRV0_9GAMM</name>
<dbReference type="AlphaFoldDB" id="A0A1H6SRV0"/>
<keyword evidence="1" id="KW-1133">Transmembrane helix</keyword>
<protein>
    <submittedName>
        <fullName evidence="2">Uncharacterized protein</fullName>
    </submittedName>
</protein>
<evidence type="ECO:0000313" key="3">
    <source>
        <dbReference type="Proteomes" id="UP000199420"/>
    </source>
</evidence>
<keyword evidence="3" id="KW-1185">Reference proteome</keyword>
<accession>A0A1H6SRV0</accession>
<reference evidence="2 3" key="1">
    <citation type="submission" date="2016-10" db="EMBL/GenBank/DDBJ databases">
        <authorList>
            <person name="de Groot N.N."/>
        </authorList>
    </citation>
    <scope>NUCLEOTIDE SEQUENCE [LARGE SCALE GENOMIC DNA]</scope>
    <source>
        <strain evidence="2 3">DSM 26515</strain>
    </source>
</reference>
<gene>
    <name evidence="2" type="ORF">SAMN04487997_1533</name>
</gene>
<dbReference type="Proteomes" id="UP000199420">
    <property type="component" value="Unassembled WGS sequence"/>
</dbReference>
<organism evidence="2 3">
    <name type="scientific">Frateuria terrea</name>
    <dbReference type="NCBI Taxonomy" id="529704"/>
    <lineage>
        <taxon>Bacteria</taxon>
        <taxon>Pseudomonadati</taxon>
        <taxon>Pseudomonadota</taxon>
        <taxon>Gammaproteobacteria</taxon>
        <taxon>Lysobacterales</taxon>
        <taxon>Rhodanobacteraceae</taxon>
        <taxon>Frateuria</taxon>
    </lineage>
</organism>